<dbReference type="InterPro" id="IPR011664">
    <property type="entry name" value="Abi_system_AbiD/AbiF-like"/>
</dbReference>
<dbReference type="EMBL" id="JBHSQE010000004">
    <property type="protein sequence ID" value="MFC6146440.1"/>
    <property type="molecule type" value="Genomic_DNA"/>
</dbReference>
<reference evidence="2" key="1">
    <citation type="journal article" date="2019" name="Int. J. Syst. Evol. Microbiol.">
        <title>The Global Catalogue of Microorganisms (GCM) 10K type strain sequencing project: providing services to taxonomists for standard genome sequencing and annotation.</title>
        <authorList>
            <consortium name="The Broad Institute Genomics Platform"/>
            <consortium name="The Broad Institute Genome Sequencing Center for Infectious Disease"/>
            <person name="Wu L."/>
            <person name="Ma J."/>
        </authorList>
    </citation>
    <scope>NUCLEOTIDE SEQUENCE [LARGE SCALE GENOMIC DNA]</scope>
    <source>
        <strain evidence="2">CCUG 51943</strain>
    </source>
</reference>
<comment type="caution">
    <text evidence="1">The sequence shown here is derived from an EMBL/GenBank/DDBJ whole genome shotgun (WGS) entry which is preliminary data.</text>
</comment>
<dbReference type="Proteomes" id="UP001596244">
    <property type="component" value="Unassembled WGS sequence"/>
</dbReference>
<evidence type="ECO:0000313" key="2">
    <source>
        <dbReference type="Proteomes" id="UP001596244"/>
    </source>
</evidence>
<sequence>MVRRVPFLSIGQRVDYLYRKDYFPDGSLQDQDVERLDAMNFHYFLGYARNFRELHFEGKLTGAKLPSRVFRLIDVDAEVSTLLYSGIRNSEWLLRHFLVRHYCQKFEPHGSFLDFETYLDLGGEYSNGHLARGLMNDILEYSESYVVKQLQEAGWELGYDVPMRCTSANWELCRDLSDRLPFWAVADSFSLGRLVKFVQRCDNDEDSRTQLWRSVADDMGVPAKRFQSGAESLRSLRNLVSHQARLWMRPTTNTATKKGQFRKRIDRCHKKSMLVAFYSVASFQGDESKRLEFADGLEKLIKNEPDYEFGVGNFGSSTLLD</sequence>
<dbReference type="Pfam" id="PF07751">
    <property type="entry name" value="Abi_2"/>
    <property type="match status" value="1"/>
</dbReference>
<gene>
    <name evidence="1" type="ORF">ACFPUZ_06435</name>
</gene>
<protein>
    <submittedName>
        <fullName evidence="1">Abi family protein</fullName>
    </submittedName>
</protein>
<keyword evidence="2" id="KW-1185">Reference proteome</keyword>
<evidence type="ECO:0000313" key="1">
    <source>
        <dbReference type="EMBL" id="MFC6146440.1"/>
    </source>
</evidence>
<name>A0ABW1QCX0_9CORY</name>
<accession>A0ABW1QCX0</accession>
<organism evidence="1 2">
    <name type="scientific">Corynebacterium nasicanis</name>
    <dbReference type="NCBI Taxonomy" id="1448267"/>
    <lineage>
        <taxon>Bacteria</taxon>
        <taxon>Bacillati</taxon>
        <taxon>Actinomycetota</taxon>
        <taxon>Actinomycetes</taxon>
        <taxon>Mycobacteriales</taxon>
        <taxon>Corynebacteriaceae</taxon>
        <taxon>Corynebacterium</taxon>
    </lineage>
</organism>
<proteinExistence type="predicted"/>